<accession>A0A6J6SX23</accession>
<dbReference type="SUPFAM" id="SSF51735">
    <property type="entry name" value="NAD(P)-binding Rossmann-fold domains"/>
    <property type="match status" value="1"/>
</dbReference>
<feature type="domain" description="Enoyl reductase (ER)" evidence="1">
    <location>
        <begin position="11"/>
        <end position="319"/>
    </location>
</feature>
<name>A0A6J6SX23_9ZZZZ</name>
<organism evidence="2">
    <name type="scientific">freshwater metagenome</name>
    <dbReference type="NCBI Taxonomy" id="449393"/>
    <lineage>
        <taxon>unclassified sequences</taxon>
        <taxon>metagenomes</taxon>
        <taxon>ecological metagenomes</taxon>
    </lineage>
</organism>
<sequence>MKALQIVNFEGPTAMKLSELEIPTRQGTEVLMKVSAAGVAYPDLLLSKGQYQYLPDLPFTPGSEIAGVVVEAPDNSALAPGQRVAAYCHIGGYQEYVSVEQDRVFPLPDSVTFAQGASLPINFLTAHFALHTRIRILPTDTVLVHGAGGGLGLASIQLARAIGAEVIAVASDAPKQAVAKSAGANYVIGVEGFLQEVKSITNGRGVDIVVDPVGGDRVTDSLRSLAPLGKLLILGFTSGEIPTVKTNRLLLNNIEVVGVGWGAYAMVHPGFMSEQWMQIFELIQSGDLVPLTPTCCDLSEIPQILSGLEDRTFTGKAVATLATS</sequence>
<evidence type="ECO:0000259" key="1">
    <source>
        <dbReference type="SMART" id="SM00829"/>
    </source>
</evidence>
<dbReference type="InterPro" id="IPR011032">
    <property type="entry name" value="GroES-like_sf"/>
</dbReference>
<dbReference type="InterPro" id="IPR013149">
    <property type="entry name" value="ADH-like_C"/>
</dbReference>
<evidence type="ECO:0000313" key="2">
    <source>
        <dbReference type="EMBL" id="CAB4739354.1"/>
    </source>
</evidence>
<dbReference type="InterPro" id="IPR013154">
    <property type="entry name" value="ADH-like_N"/>
</dbReference>
<dbReference type="InterPro" id="IPR051397">
    <property type="entry name" value="Zn-ADH-like_protein"/>
</dbReference>
<gene>
    <name evidence="2" type="ORF">UFOPK2809_00245</name>
</gene>
<dbReference type="InterPro" id="IPR036291">
    <property type="entry name" value="NAD(P)-bd_dom_sf"/>
</dbReference>
<dbReference type="Gene3D" id="3.40.50.720">
    <property type="entry name" value="NAD(P)-binding Rossmann-like Domain"/>
    <property type="match status" value="1"/>
</dbReference>
<dbReference type="SMART" id="SM00829">
    <property type="entry name" value="PKS_ER"/>
    <property type="match status" value="1"/>
</dbReference>
<dbReference type="CDD" id="cd08241">
    <property type="entry name" value="QOR1"/>
    <property type="match status" value="1"/>
</dbReference>
<dbReference type="AlphaFoldDB" id="A0A6J6SX23"/>
<reference evidence="2" key="1">
    <citation type="submission" date="2020-05" db="EMBL/GenBank/DDBJ databases">
        <authorList>
            <person name="Chiriac C."/>
            <person name="Salcher M."/>
            <person name="Ghai R."/>
            <person name="Kavagutti S V."/>
        </authorList>
    </citation>
    <scope>NUCLEOTIDE SEQUENCE</scope>
</reference>
<protein>
    <submittedName>
        <fullName evidence="2">Unannotated protein</fullName>
    </submittedName>
</protein>
<dbReference type="Pfam" id="PF08240">
    <property type="entry name" value="ADH_N"/>
    <property type="match status" value="1"/>
</dbReference>
<dbReference type="InterPro" id="IPR020843">
    <property type="entry name" value="ER"/>
</dbReference>
<dbReference type="Gene3D" id="3.90.180.10">
    <property type="entry name" value="Medium-chain alcohol dehydrogenases, catalytic domain"/>
    <property type="match status" value="1"/>
</dbReference>
<dbReference type="PANTHER" id="PTHR43677">
    <property type="entry name" value="SHORT-CHAIN DEHYDROGENASE/REDUCTASE"/>
    <property type="match status" value="1"/>
</dbReference>
<dbReference type="SUPFAM" id="SSF50129">
    <property type="entry name" value="GroES-like"/>
    <property type="match status" value="1"/>
</dbReference>
<proteinExistence type="predicted"/>
<dbReference type="GO" id="GO:0016491">
    <property type="term" value="F:oxidoreductase activity"/>
    <property type="evidence" value="ECO:0007669"/>
    <property type="project" value="InterPro"/>
</dbReference>
<dbReference type="EMBL" id="CAEZZA010000019">
    <property type="protein sequence ID" value="CAB4739354.1"/>
    <property type="molecule type" value="Genomic_DNA"/>
</dbReference>
<dbReference type="Pfam" id="PF00107">
    <property type="entry name" value="ADH_zinc_N"/>
    <property type="match status" value="1"/>
</dbReference>
<dbReference type="PANTHER" id="PTHR43677:SF4">
    <property type="entry name" value="QUINONE OXIDOREDUCTASE-LIKE PROTEIN 2"/>
    <property type="match status" value="1"/>
</dbReference>